<name>A0A078MLD7_9MICC</name>
<comment type="similarity">
    <text evidence="1">Belongs to the universal stress protein A family.</text>
</comment>
<evidence type="ECO:0000259" key="2">
    <source>
        <dbReference type="Pfam" id="PF00582"/>
    </source>
</evidence>
<dbReference type="CDD" id="cd00293">
    <property type="entry name" value="USP-like"/>
    <property type="match status" value="1"/>
</dbReference>
<evidence type="ECO:0000256" key="1">
    <source>
        <dbReference type="ARBA" id="ARBA00008791"/>
    </source>
</evidence>
<dbReference type="Gene3D" id="3.40.50.620">
    <property type="entry name" value="HUPs"/>
    <property type="match status" value="1"/>
</dbReference>
<protein>
    <submittedName>
        <fullName evidence="3">Universal stress protein</fullName>
    </submittedName>
</protein>
<feature type="domain" description="UspA" evidence="2">
    <location>
        <begin position="3"/>
        <end position="131"/>
    </location>
</feature>
<dbReference type="SUPFAM" id="SSF52402">
    <property type="entry name" value="Adenine nucleotide alpha hydrolases-like"/>
    <property type="match status" value="1"/>
</dbReference>
<evidence type="ECO:0000313" key="3">
    <source>
        <dbReference type="EMBL" id="CEA08108.1"/>
    </source>
</evidence>
<reference evidence="3" key="1">
    <citation type="submission" date="2014-07" db="EMBL/GenBank/DDBJ databases">
        <authorList>
            <person name="Urmite Genomes Urmite Genomes"/>
        </authorList>
    </citation>
    <scope>NUCLEOTIDE SEQUENCE</scope>
    <source>
        <strain evidence="3">11W110_air</strain>
    </source>
</reference>
<dbReference type="EMBL" id="LN483070">
    <property type="protein sequence ID" value="CEA08108.1"/>
    <property type="molecule type" value="Genomic_DNA"/>
</dbReference>
<dbReference type="InterPro" id="IPR006016">
    <property type="entry name" value="UspA"/>
</dbReference>
<sequence length="135" mass="14267">MSVVVGYIETPEGRAALEAGRAAAVLLREQLVIINVSGPHHGLRHLPTPEDEEKALAAVDRSLAAEGLAHAIVHPVGDYDPAEEILRVAADHAASLLVLGIRRRTPVGKLIMGSTAQRVLLEADCPVLTVRPGPD</sequence>
<dbReference type="Pfam" id="PF00582">
    <property type="entry name" value="Usp"/>
    <property type="match status" value="1"/>
</dbReference>
<gene>
    <name evidence="3" type="ORF">BN1051_01445</name>
</gene>
<dbReference type="InterPro" id="IPR014729">
    <property type="entry name" value="Rossmann-like_a/b/a_fold"/>
</dbReference>
<dbReference type="AlphaFoldDB" id="A0A078MLD7"/>
<dbReference type="PANTHER" id="PTHR46268:SF6">
    <property type="entry name" value="UNIVERSAL STRESS PROTEIN UP12"/>
    <property type="match status" value="1"/>
</dbReference>
<accession>A0A078MLD7</accession>
<organism evidence="3">
    <name type="scientific">Arthrobacter saudimassiliensis</name>
    <dbReference type="NCBI Taxonomy" id="1461584"/>
    <lineage>
        <taxon>Bacteria</taxon>
        <taxon>Bacillati</taxon>
        <taxon>Actinomycetota</taxon>
        <taxon>Actinomycetes</taxon>
        <taxon>Micrococcales</taxon>
        <taxon>Micrococcaceae</taxon>
        <taxon>Arthrobacter</taxon>
    </lineage>
</organism>
<proteinExistence type="inferred from homology"/>
<dbReference type="PATRIC" id="fig|1461584.3.peg.1434"/>
<dbReference type="PANTHER" id="PTHR46268">
    <property type="entry name" value="STRESS RESPONSE PROTEIN NHAX"/>
    <property type="match status" value="1"/>
</dbReference>